<evidence type="ECO:0000256" key="1">
    <source>
        <dbReference type="SAM" id="MobiDB-lite"/>
    </source>
</evidence>
<reference evidence="2 3" key="1">
    <citation type="submission" date="2020-02" db="EMBL/GenBank/DDBJ databases">
        <authorList>
            <person name="Ferguson B K."/>
        </authorList>
    </citation>
    <scope>NUCLEOTIDE SEQUENCE [LARGE SCALE GENOMIC DNA]</scope>
</reference>
<gene>
    <name evidence="2" type="ORF">NTEN_LOCUS12244</name>
</gene>
<accession>A0A6H5GRL2</accession>
<name>A0A6H5GRL2_9HEMI</name>
<sequence>MLGENETKTAVAVAEHHFPVSRNQNPRVSGSSRRDAAGNYNLQHNMTSTRGEVDQ</sequence>
<dbReference type="AlphaFoldDB" id="A0A6H5GRL2"/>
<proteinExistence type="predicted"/>
<feature type="non-terminal residue" evidence="2">
    <location>
        <position position="55"/>
    </location>
</feature>
<keyword evidence="3" id="KW-1185">Reference proteome</keyword>
<protein>
    <submittedName>
        <fullName evidence="2">Uncharacterized protein</fullName>
    </submittedName>
</protein>
<feature type="region of interest" description="Disordered" evidence="1">
    <location>
        <begin position="15"/>
        <end position="55"/>
    </location>
</feature>
<organism evidence="2 3">
    <name type="scientific">Nesidiocoris tenuis</name>
    <dbReference type="NCBI Taxonomy" id="355587"/>
    <lineage>
        <taxon>Eukaryota</taxon>
        <taxon>Metazoa</taxon>
        <taxon>Ecdysozoa</taxon>
        <taxon>Arthropoda</taxon>
        <taxon>Hexapoda</taxon>
        <taxon>Insecta</taxon>
        <taxon>Pterygota</taxon>
        <taxon>Neoptera</taxon>
        <taxon>Paraneoptera</taxon>
        <taxon>Hemiptera</taxon>
        <taxon>Heteroptera</taxon>
        <taxon>Panheteroptera</taxon>
        <taxon>Cimicomorpha</taxon>
        <taxon>Miridae</taxon>
        <taxon>Dicyphina</taxon>
        <taxon>Nesidiocoris</taxon>
    </lineage>
</organism>
<evidence type="ECO:0000313" key="2">
    <source>
        <dbReference type="EMBL" id="CAB0006767.1"/>
    </source>
</evidence>
<dbReference type="Proteomes" id="UP000479000">
    <property type="component" value="Unassembled WGS sequence"/>
</dbReference>
<evidence type="ECO:0000313" key="3">
    <source>
        <dbReference type="Proteomes" id="UP000479000"/>
    </source>
</evidence>
<feature type="compositionally biased region" description="Polar residues" evidence="1">
    <location>
        <begin position="40"/>
        <end position="55"/>
    </location>
</feature>
<dbReference type="EMBL" id="CADCXU010018394">
    <property type="protein sequence ID" value="CAB0006767.1"/>
    <property type="molecule type" value="Genomic_DNA"/>
</dbReference>
<feature type="compositionally biased region" description="Polar residues" evidence="1">
    <location>
        <begin position="21"/>
        <end position="31"/>
    </location>
</feature>